<evidence type="ECO:0000313" key="3">
    <source>
        <dbReference type="CGD" id="CAL0000197929"/>
    </source>
</evidence>
<dbReference type="KEGG" id="cal:CAALFM_C402580WA"/>
<evidence type="ECO:0000313" key="5">
    <source>
        <dbReference type="EMBL" id="AOW29036.1"/>
    </source>
</evidence>
<reference evidence="4" key="4">
    <citation type="submission" date="2016-09" db="EMBL/GenBank/DDBJ databases">
        <authorList>
            <consortium name="Candida Genome Database"/>
        </authorList>
    </citation>
    <scope>NUCLEOTIDE SEQUENCE</scope>
    <source>
        <strain evidence="4">SC5314</strain>
    </source>
</reference>
<dbReference type="EMBL" id="CP017626">
    <property type="protein sequence ID" value="AOW29027.1"/>
    <property type="molecule type" value="Genomic_DNA"/>
</dbReference>
<dbReference type="GeneID" id="3637915"/>
<dbReference type="GeneID" id="3637828"/>
<dbReference type="Proteomes" id="UP000000559">
    <property type="component" value="Chromosome 4"/>
</dbReference>
<keyword evidence="6" id="KW-1185">Reference proteome</keyword>
<reference evidence="4" key="5">
    <citation type="submission" date="2016-10" db="EMBL/GenBank/DDBJ databases">
        <authorList>
            <person name="Muzzey D."/>
            <person name="Schwartz K."/>
            <person name="Weissman J.S."/>
            <person name="Sherlock G."/>
        </authorList>
    </citation>
    <scope>NUCLEOTIDE SEQUENCE</scope>
    <source>
        <strain evidence="4">SC5314</strain>
    </source>
</reference>
<name>A0A1D8PLL7_CANAL</name>
<keyword evidence="1" id="KW-1133">Transmembrane helix</keyword>
<dbReference type="EMBL" id="CP017626">
    <property type="protein sequence ID" value="AOW29036.1"/>
    <property type="molecule type" value="Genomic_DNA"/>
</dbReference>
<reference evidence="4 6" key="2">
    <citation type="journal article" date="2007" name="Genome Biol.">
        <title>Assembly of the Candida albicans genome into sixteen supercontigs aligned on the eight chromosomes.</title>
        <authorList>
            <person name="van het Hoog M."/>
            <person name="Rast T.J."/>
            <person name="Martchenko M."/>
            <person name="Grindle S."/>
            <person name="Dignard D."/>
            <person name="Hogues H."/>
            <person name="Cuomo C."/>
            <person name="Berriman M."/>
            <person name="Scherer S."/>
            <person name="Magee B.B."/>
            <person name="Whiteway M."/>
            <person name="Chibana H."/>
            <person name="Nantel A."/>
            <person name="Magee P.T."/>
        </authorList>
    </citation>
    <scope>GENOME REANNOTATION</scope>
    <source>
        <strain evidence="4">SC5314</strain>
        <strain evidence="6">SC5314 / ATCC MYA-2876</strain>
    </source>
</reference>
<organism evidence="4 6">
    <name type="scientific">Candida albicans (strain SC5314 / ATCC MYA-2876)</name>
    <name type="common">Yeast</name>
    <dbReference type="NCBI Taxonomy" id="237561"/>
    <lineage>
        <taxon>Eukaryota</taxon>
        <taxon>Fungi</taxon>
        <taxon>Dikarya</taxon>
        <taxon>Ascomycota</taxon>
        <taxon>Saccharomycotina</taxon>
        <taxon>Pichiomycetes</taxon>
        <taxon>Debaryomycetaceae</taxon>
        <taxon>Candida/Lodderomyces clade</taxon>
        <taxon>Candida</taxon>
    </lineage>
</organism>
<proteinExistence type="predicted"/>
<reference evidence="4 6" key="3">
    <citation type="journal article" date="2013" name="Genome Biol.">
        <title>Assembly of a phased diploid Candida albicans genome facilitates allele-specific measurements and provides a simple model for repeat and indel structure.</title>
        <authorList>
            <person name="Muzzey D."/>
            <person name="Schwartz K."/>
            <person name="Weissman J.S."/>
            <person name="Sherlock G."/>
        </authorList>
    </citation>
    <scope>NUCLEOTIDE SEQUENCE [LARGE SCALE GENOMIC DNA]</scope>
    <source>
        <strain evidence="4">SC5314</strain>
        <strain evidence="6">SC5314 / ATCC MYA-2876</strain>
    </source>
</reference>
<sequence length="112" mass="12848">MLCHFSSLHYPHTSMPTQRTSRPATHEQISKSRVVNASILTFLTVLIFLILLYHFIWAVQVMMYQPYGNLLNNIVYGPGTLIANAGLSSKLIKYINTKLVEDKIEADYKKYI</sequence>
<keyword evidence="1" id="KW-0812">Transmembrane</keyword>
<gene>
    <name evidence="4" type="ordered locus">CAALFM_C402580WA</name>
    <name evidence="5" type="ordered locus">CAALFM_C402680CA</name>
    <name evidence="3" type="ordered locus">orf19.10245</name>
    <name evidence="2" type="ordered locus">orf19.10256</name>
</gene>
<feature type="transmembrane region" description="Helical" evidence="1">
    <location>
        <begin position="39"/>
        <end position="59"/>
    </location>
</feature>
<dbReference type="VEuPathDB" id="FungiDB:C4_02580W_A"/>
<dbReference type="CGD" id="CAL0000192147">
    <property type="gene designation" value="orf19.10256"/>
</dbReference>
<dbReference type="OrthoDB" id="4086878at2759"/>
<evidence type="ECO:0000313" key="2">
    <source>
        <dbReference type="CGD" id="CAL0000192147"/>
    </source>
</evidence>
<evidence type="ECO:0000256" key="1">
    <source>
        <dbReference type="SAM" id="Phobius"/>
    </source>
</evidence>
<dbReference type="RefSeq" id="XP_720481.2">
    <property type="nucleotide sequence ID" value="XM_715388.2"/>
</dbReference>
<keyword evidence="1" id="KW-0472">Membrane</keyword>
<accession>A0A1D8PLL7</accession>
<evidence type="ECO:0000313" key="6">
    <source>
        <dbReference type="Proteomes" id="UP000000559"/>
    </source>
</evidence>
<dbReference type="RefSeq" id="XP_720492.2">
    <property type="nucleotide sequence ID" value="XM_715399.2"/>
</dbReference>
<protein>
    <submittedName>
        <fullName evidence="4">Uncharacterized protein</fullName>
    </submittedName>
</protein>
<dbReference type="CGD" id="CAL0000197929">
    <property type="gene designation" value="orf19.10245"/>
</dbReference>
<dbReference type="KEGG" id="cal:CAALFM_C402680CA"/>
<reference evidence="4 6" key="1">
    <citation type="journal article" date="2004" name="Proc. Natl. Acad. Sci. U.S.A.">
        <title>The diploid genome sequence of Candida albicans.</title>
        <authorList>
            <person name="Jones T."/>
            <person name="Federspiel N.A."/>
            <person name="Chibana H."/>
            <person name="Dungan J."/>
            <person name="Kalman S."/>
            <person name="Magee B.B."/>
            <person name="Newport G."/>
            <person name="Thorstenson Y.R."/>
            <person name="Agabian N."/>
            <person name="Magee P.T."/>
            <person name="Davis R.W."/>
            <person name="Scherer S."/>
        </authorList>
    </citation>
    <scope>NUCLEOTIDE SEQUENCE [LARGE SCALE GENOMIC DNA]</scope>
    <source>
        <strain evidence="4">SC5314</strain>
        <strain evidence="6">SC5314 / ATCC MYA-2876</strain>
    </source>
</reference>
<dbReference type="VEuPathDB" id="FungiDB:C4_02680C_A"/>
<evidence type="ECO:0000313" key="4">
    <source>
        <dbReference type="EMBL" id="AOW29027.1"/>
    </source>
</evidence>
<dbReference type="AlphaFoldDB" id="A0A1D8PLL7"/>